<evidence type="ECO:0000313" key="1">
    <source>
        <dbReference type="EMBL" id="SNS15197.1"/>
    </source>
</evidence>
<proteinExistence type="predicted"/>
<dbReference type="AlphaFoldDB" id="A0A239C4M0"/>
<keyword evidence="2" id="KW-1185">Reference proteome</keyword>
<evidence type="ECO:0000313" key="2">
    <source>
        <dbReference type="Proteomes" id="UP000198386"/>
    </source>
</evidence>
<protein>
    <submittedName>
        <fullName evidence="1">Uncharacterized protein</fullName>
    </submittedName>
</protein>
<reference evidence="2" key="1">
    <citation type="submission" date="2017-06" db="EMBL/GenBank/DDBJ databases">
        <authorList>
            <person name="Varghese N."/>
            <person name="Submissions S."/>
        </authorList>
    </citation>
    <scope>NUCLEOTIDE SEQUENCE [LARGE SCALE GENOMIC DNA]</scope>
    <source>
        <strain evidence="2">DSM 45423</strain>
    </source>
</reference>
<name>A0A239C4M0_9ACTN</name>
<dbReference type="EMBL" id="FZOH01000002">
    <property type="protein sequence ID" value="SNS15197.1"/>
    <property type="molecule type" value="Genomic_DNA"/>
</dbReference>
<gene>
    <name evidence="1" type="ORF">SAMN04488107_1625</name>
</gene>
<accession>A0A239C4M0</accession>
<organism evidence="1 2">
    <name type="scientific">Geodermatophilus saharensis</name>
    <dbReference type="NCBI Taxonomy" id="1137994"/>
    <lineage>
        <taxon>Bacteria</taxon>
        <taxon>Bacillati</taxon>
        <taxon>Actinomycetota</taxon>
        <taxon>Actinomycetes</taxon>
        <taxon>Geodermatophilales</taxon>
        <taxon>Geodermatophilaceae</taxon>
        <taxon>Geodermatophilus</taxon>
    </lineage>
</organism>
<dbReference type="Proteomes" id="UP000198386">
    <property type="component" value="Unassembled WGS sequence"/>
</dbReference>
<sequence length="117" mass="11605">MASVVTRASTVSCGHVLPPKLGKVELTSTAKLKVGDNPVVLGISGATVGDCGTVADPNTSTKPCTTATAAAGFATKLKVGNQPVLLETLSGTTDGTVSGTPQTALAWKAPLTKLQAS</sequence>